<sequence length="115" mass="12836">MSETTFEIPRHEIEVECVDGETRTLTFNSMTLLPAGILRKTRHDEQEQMWQAFEWALDSEGLAVLDLIPPHKLLDTLRDMQKASEVDLGKSGASSTSSSGTRKRSRPTSSRSASD</sequence>
<name>A0A1A1ZJI4_9MYCO</name>
<dbReference type="Proteomes" id="UP000093779">
    <property type="component" value="Unassembled WGS sequence"/>
</dbReference>
<evidence type="ECO:0000256" key="1">
    <source>
        <dbReference type="SAM" id="MobiDB-lite"/>
    </source>
</evidence>
<organism evidence="2 3">
    <name type="scientific">Mycolicibacterium conceptionense</name>
    <dbReference type="NCBI Taxonomy" id="451644"/>
    <lineage>
        <taxon>Bacteria</taxon>
        <taxon>Bacillati</taxon>
        <taxon>Actinomycetota</taxon>
        <taxon>Actinomycetes</taxon>
        <taxon>Mycobacteriales</taxon>
        <taxon>Mycobacteriaceae</taxon>
        <taxon>Mycolicibacterium</taxon>
    </lineage>
</organism>
<evidence type="ECO:0000313" key="2">
    <source>
        <dbReference type="EMBL" id="OBF29833.1"/>
    </source>
</evidence>
<dbReference type="RefSeq" id="WP_064894076.1">
    <property type="nucleotide sequence ID" value="NZ_JAYXBU010000018.1"/>
</dbReference>
<dbReference type="EMBL" id="LZHX01000004">
    <property type="protein sequence ID" value="OBF29833.1"/>
    <property type="molecule type" value="Genomic_DNA"/>
</dbReference>
<dbReference type="AlphaFoldDB" id="A0A1A1ZJI4"/>
<reference evidence="2 3" key="1">
    <citation type="submission" date="2016-06" db="EMBL/GenBank/DDBJ databases">
        <authorList>
            <person name="Kjaerup R.B."/>
            <person name="Dalgaard T.S."/>
            <person name="Juul-Madsen H.R."/>
        </authorList>
    </citation>
    <scope>NUCLEOTIDE SEQUENCE [LARGE SCALE GENOMIC DNA]</scope>
    <source>
        <strain evidence="2 3">ACS1953</strain>
    </source>
</reference>
<protein>
    <recommendedName>
        <fullName evidence="4">Tail assembly chaperone</fullName>
    </recommendedName>
</protein>
<accession>A0A1A1ZJI4</accession>
<feature type="compositionally biased region" description="Low complexity" evidence="1">
    <location>
        <begin position="89"/>
        <end position="100"/>
    </location>
</feature>
<evidence type="ECO:0008006" key="4">
    <source>
        <dbReference type="Google" id="ProtNLM"/>
    </source>
</evidence>
<comment type="caution">
    <text evidence="2">The sequence shown here is derived from an EMBL/GenBank/DDBJ whole genome shotgun (WGS) entry which is preliminary data.</text>
</comment>
<feature type="region of interest" description="Disordered" evidence="1">
    <location>
        <begin position="83"/>
        <end position="115"/>
    </location>
</feature>
<proteinExistence type="predicted"/>
<evidence type="ECO:0000313" key="3">
    <source>
        <dbReference type="Proteomes" id="UP000093779"/>
    </source>
</evidence>
<gene>
    <name evidence="2" type="ORF">A5726_30020</name>
</gene>